<feature type="signal peptide" evidence="2">
    <location>
        <begin position="1"/>
        <end position="27"/>
    </location>
</feature>
<sequence length="100" mass="10113">MSTKPWLRITVIAAATAALALPLPGLAQETSPGPAQQKPGGQASGTHDFQAEEHEKPDLDNRRGTVPPPASLAKAANATIRWNSLGTPAVVTGAPATAAG</sequence>
<name>A0ABW3DR68_9ACTN</name>
<evidence type="ECO:0000256" key="2">
    <source>
        <dbReference type="SAM" id="SignalP"/>
    </source>
</evidence>
<protein>
    <submittedName>
        <fullName evidence="3">Uncharacterized protein</fullName>
    </submittedName>
</protein>
<accession>A0ABW3DR68</accession>
<keyword evidence="4" id="KW-1185">Reference proteome</keyword>
<keyword evidence="2" id="KW-0732">Signal</keyword>
<dbReference type="Proteomes" id="UP001597024">
    <property type="component" value="Unassembled WGS sequence"/>
</dbReference>
<feature type="non-terminal residue" evidence="3">
    <location>
        <position position="100"/>
    </location>
</feature>
<gene>
    <name evidence="3" type="ORF">ACFQ08_17540</name>
</gene>
<organism evidence="3 4">
    <name type="scientific">Streptosporangium algeriense</name>
    <dbReference type="NCBI Taxonomy" id="1682748"/>
    <lineage>
        <taxon>Bacteria</taxon>
        <taxon>Bacillati</taxon>
        <taxon>Actinomycetota</taxon>
        <taxon>Actinomycetes</taxon>
        <taxon>Streptosporangiales</taxon>
        <taxon>Streptosporangiaceae</taxon>
        <taxon>Streptosporangium</taxon>
    </lineage>
</organism>
<comment type="caution">
    <text evidence="3">The sequence shown here is derived from an EMBL/GenBank/DDBJ whole genome shotgun (WGS) entry which is preliminary data.</text>
</comment>
<feature type="region of interest" description="Disordered" evidence="1">
    <location>
        <begin position="25"/>
        <end position="75"/>
    </location>
</feature>
<feature type="compositionally biased region" description="Basic and acidic residues" evidence="1">
    <location>
        <begin position="49"/>
        <end position="63"/>
    </location>
</feature>
<reference evidence="4" key="1">
    <citation type="journal article" date="2019" name="Int. J. Syst. Evol. Microbiol.">
        <title>The Global Catalogue of Microorganisms (GCM) 10K type strain sequencing project: providing services to taxonomists for standard genome sequencing and annotation.</title>
        <authorList>
            <consortium name="The Broad Institute Genomics Platform"/>
            <consortium name="The Broad Institute Genome Sequencing Center for Infectious Disease"/>
            <person name="Wu L."/>
            <person name="Ma J."/>
        </authorList>
    </citation>
    <scope>NUCLEOTIDE SEQUENCE [LARGE SCALE GENOMIC DNA]</scope>
    <source>
        <strain evidence="4">CCUG 62974</strain>
    </source>
</reference>
<evidence type="ECO:0000313" key="3">
    <source>
        <dbReference type="EMBL" id="MFD0886353.1"/>
    </source>
</evidence>
<feature type="chain" id="PRO_5045299962" evidence="2">
    <location>
        <begin position="28"/>
        <end position="100"/>
    </location>
</feature>
<dbReference type="EMBL" id="JBHTHX010000584">
    <property type="protein sequence ID" value="MFD0886353.1"/>
    <property type="molecule type" value="Genomic_DNA"/>
</dbReference>
<evidence type="ECO:0000313" key="4">
    <source>
        <dbReference type="Proteomes" id="UP001597024"/>
    </source>
</evidence>
<evidence type="ECO:0000256" key="1">
    <source>
        <dbReference type="SAM" id="MobiDB-lite"/>
    </source>
</evidence>
<proteinExistence type="predicted"/>